<dbReference type="Pfam" id="PF00144">
    <property type="entry name" value="Beta-lactamase"/>
    <property type="match status" value="1"/>
</dbReference>
<dbReference type="AlphaFoldDB" id="A0A2A3MJB4"/>
<dbReference type="PANTHER" id="PTHR43283">
    <property type="entry name" value="BETA-LACTAMASE-RELATED"/>
    <property type="match status" value="1"/>
</dbReference>
<gene>
    <name evidence="2" type="ORF">CNQ84_06955</name>
</gene>
<protein>
    <submittedName>
        <fullName evidence="2">Serine hydrolase</fullName>
    </submittedName>
</protein>
<organism evidence="2 3">
    <name type="scientific">Pseudomonas abyssi</name>
    <dbReference type="NCBI Taxonomy" id="170540"/>
    <lineage>
        <taxon>Bacteria</taxon>
        <taxon>Pseudomonadati</taxon>
        <taxon>Pseudomonadota</taxon>
        <taxon>Gammaproteobacteria</taxon>
        <taxon>Pseudomonadales</taxon>
        <taxon>Pseudomonadaceae</taxon>
        <taxon>Pseudomonas</taxon>
    </lineage>
</organism>
<keyword evidence="3" id="KW-1185">Reference proteome</keyword>
<proteinExistence type="predicted"/>
<dbReference type="SUPFAM" id="SSF56601">
    <property type="entry name" value="beta-lactamase/transpeptidase-like"/>
    <property type="match status" value="1"/>
</dbReference>
<reference evidence="2 3" key="1">
    <citation type="submission" date="2017-09" db="EMBL/GenBank/DDBJ databases">
        <title>Pseudomonas abyssi sp. nov. isolated from Abyssopelagic Water.</title>
        <authorList>
            <person name="Wei Y."/>
        </authorList>
    </citation>
    <scope>NUCLEOTIDE SEQUENCE [LARGE SCALE GENOMIC DNA]</scope>
    <source>
        <strain evidence="2 3">MT5</strain>
    </source>
</reference>
<evidence type="ECO:0000259" key="1">
    <source>
        <dbReference type="Pfam" id="PF00144"/>
    </source>
</evidence>
<dbReference type="PANTHER" id="PTHR43283:SF3">
    <property type="entry name" value="BETA-LACTAMASE FAMILY PROTEIN (AFU_ORTHOLOGUE AFUA_5G07500)"/>
    <property type="match status" value="1"/>
</dbReference>
<keyword evidence="2" id="KW-0378">Hydrolase</keyword>
<accession>A0A2A3MJB4</accession>
<dbReference type="InterPro" id="IPR001466">
    <property type="entry name" value="Beta-lactam-related"/>
</dbReference>
<dbReference type="GO" id="GO:0016787">
    <property type="term" value="F:hydrolase activity"/>
    <property type="evidence" value="ECO:0007669"/>
    <property type="project" value="UniProtKB-KW"/>
</dbReference>
<name>A0A2A3MJB4_9PSED</name>
<dbReference type="InterPro" id="IPR012338">
    <property type="entry name" value="Beta-lactam/transpept-like"/>
</dbReference>
<feature type="domain" description="Beta-lactamase-related" evidence="1">
    <location>
        <begin position="106"/>
        <end position="467"/>
    </location>
</feature>
<dbReference type="Proteomes" id="UP000242313">
    <property type="component" value="Unassembled WGS sequence"/>
</dbReference>
<dbReference type="Gene3D" id="3.40.710.10">
    <property type="entry name" value="DD-peptidase/beta-lactamase superfamily"/>
    <property type="match status" value="1"/>
</dbReference>
<evidence type="ECO:0000313" key="2">
    <source>
        <dbReference type="EMBL" id="PBK04883.1"/>
    </source>
</evidence>
<sequence length="481" mass="52882">MVDPVCGDCHHLTPGNGICYIGACVSLGLIGPETAWQLVSWRLVSLYPGASLGIGRPITHARKIIMIRSSMRKLLGSAVLLAAGFSGSLYAEQAAHTFTQPRLDAFAAAMAQEVEQGRIGGIATLVYQNGEVVQRAEYGYADREQQRPLEPDSLYKIFSLTKLVTGTALLTLFDEGRFELDEPVGKYIPELQNLQVAVADGPEGMPKTEPAAHPVTIRELMTHTGGFTYGRFGDTQVDQLYVQADIQNRDSTFVDMMAKLEHIPLLHQPGTVWHYSISVDIQAALIEVLSGKSFDVFLQERIFDPLQMSDTDFYAPEDKAERLALSYQPQPDGSLKALPNTPFLSKPRFLNGGGGLISSVDDYLRFARMLLGGGELEGTRILKADTVELMRRNQLPQGVENIGPFFPGNQFGLNVAVVNDSPAAGYLPQGTYWWWGIQGAWCWIDPSNDAIIIGMMQNTDYRLSRMIHGKASRALYGPAQP</sequence>
<comment type="caution">
    <text evidence="2">The sequence shown here is derived from an EMBL/GenBank/DDBJ whole genome shotgun (WGS) entry which is preliminary data.</text>
</comment>
<evidence type="ECO:0000313" key="3">
    <source>
        <dbReference type="Proteomes" id="UP000242313"/>
    </source>
</evidence>
<dbReference type="InterPro" id="IPR050789">
    <property type="entry name" value="Diverse_Enzym_Activities"/>
</dbReference>
<dbReference type="EMBL" id="NTMR01000009">
    <property type="protein sequence ID" value="PBK04883.1"/>
    <property type="molecule type" value="Genomic_DNA"/>
</dbReference>